<protein>
    <submittedName>
        <fullName evidence="2">Uncharacterized protein</fullName>
    </submittedName>
</protein>
<organism evidence="2 3">
    <name type="scientific">Boletus edulis BED1</name>
    <dbReference type="NCBI Taxonomy" id="1328754"/>
    <lineage>
        <taxon>Eukaryota</taxon>
        <taxon>Fungi</taxon>
        <taxon>Dikarya</taxon>
        <taxon>Basidiomycota</taxon>
        <taxon>Agaricomycotina</taxon>
        <taxon>Agaricomycetes</taxon>
        <taxon>Agaricomycetidae</taxon>
        <taxon>Boletales</taxon>
        <taxon>Boletineae</taxon>
        <taxon>Boletaceae</taxon>
        <taxon>Boletoideae</taxon>
        <taxon>Boletus</taxon>
    </lineage>
</organism>
<reference evidence="2" key="2">
    <citation type="journal article" date="2020" name="Nat. Commun.">
        <title>Large-scale genome sequencing of mycorrhizal fungi provides insights into the early evolution of symbiotic traits.</title>
        <authorList>
            <person name="Miyauchi S."/>
            <person name="Kiss E."/>
            <person name="Kuo A."/>
            <person name="Drula E."/>
            <person name="Kohler A."/>
            <person name="Sanchez-Garcia M."/>
            <person name="Morin E."/>
            <person name="Andreopoulos B."/>
            <person name="Barry K.W."/>
            <person name="Bonito G."/>
            <person name="Buee M."/>
            <person name="Carver A."/>
            <person name="Chen C."/>
            <person name="Cichocki N."/>
            <person name="Clum A."/>
            <person name="Culley D."/>
            <person name="Crous P.W."/>
            <person name="Fauchery L."/>
            <person name="Girlanda M."/>
            <person name="Hayes R.D."/>
            <person name="Keri Z."/>
            <person name="LaButti K."/>
            <person name="Lipzen A."/>
            <person name="Lombard V."/>
            <person name="Magnuson J."/>
            <person name="Maillard F."/>
            <person name="Murat C."/>
            <person name="Nolan M."/>
            <person name="Ohm R.A."/>
            <person name="Pangilinan J."/>
            <person name="Pereira M.F."/>
            <person name="Perotto S."/>
            <person name="Peter M."/>
            <person name="Pfister S."/>
            <person name="Riley R."/>
            <person name="Sitrit Y."/>
            <person name="Stielow J.B."/>
            <person name="Szollosi G."/>
            <person name="Zifcakova L."/>
            <person name="Stursova M."/>
            <person name="Spatafora J.W."/>
            <person name="Tedersoo L."/>
            <person name="Vaario L.M."/>
            <person name="Yamada A."/>
            <person name="Yan M."/>
            <person name="Wang P."/>
            <person name="Xu J."/>
            <person name="Bruns T."/>
            <person name="Baldrian P."/>
            <person name="Vilgalys R."/>
            <person name="Dunand C."/>
            <person name="Henrissat B."/>
            <person name="Grigoriev I.V."/>
            <person name="Hibbett D."/>
            <person name="Nagy L.G."/>
            <person name="Martin F.M."/>
        </authorList>
    </citation>
    <scope>NUCLEOTIDE SEQUENCE</scope>
    <source>
        <strain evidence="2">BED1</strain>
    </source>
</reference>
<gene>
    <name evidence="2" type="ORF">L210DRAFT_3548900</name>
</gene>
<evidence type="ECO:0000313" key="3">
    <source>
        <dbReference type="Proteomes" id="UP001194468"/>
    </source>
</evidence>
<feature type="region of interest" description="Disordered" evidence="1">
    <location>
        <begin position="1"/>
        <end position="47"/>
    </location>
</feature>
<reference evidence="2" key="1">
    <citation type="submission" date="2019-10" db="EMBL/GenBank/DDBJ databases">
        <authorList>
            <consortium name="DOE Joint Genome Institute"/>
            <person name="Kuo A."/>
            <person name="Miyauchi S."/>
            <person name="Kiss E."/>
            <person name="Drula E."/>
            <person name="Kohler A."/>
            <person name="Sanchez-Garcia M."/>
            <person name="Andreopoulos B."/>
            <person name="Barry K.W."/>
            <person name="Bonito G."/>
            <person name="Buee M."/>
            <person name="Carver A."/>
            <person name="Chen C."/>
            <person name="Cichocki N."/>
            <person name="Clum A."/>
            <person name="Culley D."/>
            <person name="Crous P.W."/>
            <person name="Fauchery L."/>
            <person name="Girlanda M."/>
            <person name="Hayes R."/>
            <person name="Keri Z."/>
            <person name="LaButti K."/>
            <person name="Lipzen A."/>
            <person name="Lombard V."/>
            <person name="Magnuson J."/>
            <person name="Maillard F."/>
            <person name="Morin E."/>
            <person name="Murat C."/>
            <person name="Nolan M."/>
            <person name="Ohm R."/>
            <person name="Pangilinan J."/>
            <person name="Pereira M."/>
            <person name="Perotto S."/>
            <person name="Peter M."/>
            <person name="Riley R."/>
            <person name="Sitrit Y."/>
            <person name="Stielow B."/>
            <person name="Szollosi G."/>
            <person name="Zifcakova L."/>
            <person name="Stursova M."/>
            <person name="Spatafora J.W."/>
            <person name="Tedersoo L."/>
            <person name="Vaario L.-M."/>
            <person name="Yamada A."/>
            <person name="Yan M."/>
            <person name="Wang P."/>
            <person name="Xu J."/>
            <person name="Bruns T."/>
            <person name="Baldrian P."/>
            <person name="Vilgalys R."/>
            <person name="Henrissat B."/>
            <person name="Grigoriev I.V."/>
            <person name="Hibbett D."/>
            <person name="Nagy L.G."/>
            <person name="Martin F.M."/>
        </authorList>
    </citation>
    <scope>NUCLEOTIDE SEQUENCE</scope>
    <source>
        <strain evidence="2">BED1</strain>
    </source>
</reference>
<keyword evidence="3" id="KW-1185">Reference proteome</keyword>
<proteinExistence type="predicted"/>
<name>A0AAD4BQ70_BOLED</name>
<sequence length="81" mass="8447">MYCLESTSPSLRTLDSSPALTGSRAPEPRVGASSVHEPHTNNLYVGDGGGGVDMAPLDRFQAGIWKASLDTLDTPSTTTLA</sequence>
<dbReference type="AlphaFoldDB" id="A0AAD4BQ70"/>
<comment type="caution">
    <text evidence="2">The sequence shown here is derived from an EMBL/GenBank/DDBJ whole genome shotgun (WGS) entry which is preliminary data.</text>
</comment>
<dbReference type="EMBL" id="WHUW01000021">
    <property type="protein sequence ID" value="KAF8436650.1"/>
    <property type="molecule type" value="Genomic_DNA"/>
</dbReference>
<evidence type="ECO:0000313" key="2">
    <source>
        <dbReference type="EMBL" id="KAF8436650.1"/>
    </source>
</evidence>
<feature type="compositionally biased region" description="Polar residues" evidence="1">
    <location>
        <begin position="1"/>
        <end position="20"/>
    </location>
</feature>
<evidence type="ECO:0000256" key="1">
    <source>
        <dbReference type="SAM" id="MobiDB-lite"/>
    </source>
</evidence>
<dbReference type="Proteomes" id="UP001194468">
    <property type="component" value="Unassembled WGS sequence"/>
</dbReference>
<accession>A0AAD4BQ70</accession>